<dbReference type="OrthoDB" id="999192at2759"/>
<dbReference type="Proteomes" id="UP000593579">
    <property type="component" value="Unassembled WGS sequence"/>
</dbReference>
<organism evidence="1 2">
    <name type="scientific">Gossypium gossypioides</name>
    <name type="common">Mexican cotton</name>
    <name type="synonym">Selera gossypioides</name>
    <dbReference type="NCBI Taxonomy" id="34282"/>
    <lineage>
        <taxon>Eukaryota</taxon>
        <taxon>Viridiplantae</taxon>
        <taxon>Streptophyta</taxon>
        <taxon>Embryophyta</taxon>
        <taxon>Tracheophyta</taxon>
        <taxon>Spermatophyta</taxon>
        <taxon>Magnoliopsida</taxon>
        <taxon>eudicotyledons</taxon>
        <taxon>Gunneridae</taxon>
        <taxon>Pentapetalae</taxon>
        <taxon>rosids</taxon>
        <taxon>malvids</taxon>
        <taxon>Malvales</taxon>
        <taxon>Malvaceae</taxon>
        <taxon>Malvoideae</taxon>
        <taxon>Gossypium</taxon>
    </lineage>
</organism>
<dbReference type="AlphaFoldDB" id="A0A7J9BLD7"/>
<sequence length="138" mass="16140">KLWPTSSKTAGSRKWFFKGLPVENARDPTTAKARAYLQAVTFGEEIGFSDAVVEGNALTVIKKLKSKRLSFKHTPRTLKGAAHILAARGRRYNVLIFWMEEKTRWRQVRATSSCKRDVQKRNVVRVRRWRRHKPRQMF</sequence>
<name>A0A7J9BLD7_GOSGO</name>
<accession>A0A7J9BLD7</accession>
<evidence type="ECO:0008006" key="3">
    <source>
        <dbReference type="Google" id="ProtNLM"/>
    </source>
</evidence>
<protein>
    <recommendedName>
        <fullName evidence="3">RNase H type-1 domain-containing protein</fullName>
    </recommendedName>
</protein>
<keyword evidence="2" id="KW-1185">Reference proteome</keyword>
<feature type="non-terminal residue" evidence="1">
    <location>
        <position position="1"/>
    </location>
</feature>
<dbReference type="EMBL" id="JABEZY010000004">
    <property type="protein sequence ID" value="MBA0737016.1"/>
    <property type="molecule type" value="Genomic_DNA"/>
</dbReference>
<comment type="caution">
    <text evidence="1">The sequence shown here is derived from an EMBL/GenBank/DDBJ whole genome shotgun (WGS) entry which is preliminary data.</text>
</comment>
<gene>
    <name evidence="1" type="ORF">Gogos_010499</name>
</gene>
<proteinExistence type="predicted"/>
<reference evidence="1 2" key="1">
    <citation type="journal article" date="2019" name="Genome Biol. Evol.">
        <title>Insights into the evolution of the New World diploid cottons (Gossypium, subgenus Houzingenia) based on genome sequencing.</title>
        <authorList>
            <person name="Grover C.E."/>
            <person name="Arick M.A. 2nd"/>
            <person name="Thrash A."/>
            <person name="Conover J.L."/>
            <person name="Sanders W.S."/>
            <person name="Peterson D.G."/>
            <person name="Frelichowski J.E."/>
            <person name="Scheffler J.A."/>
            <person name="Scheffler B.E."/>
            <person name="Wendel J.F."/>
        </authorList>
    </citation>
    <scope>NUCLEOTIDE SEQUENCE [LARGE SCALE GENOMIC DNA]</scope>
    <source>
        <strain evidence="1">5</strain>
        <tissue evidence="1">Leaf</tissue>
    </source>
</reference>
<evidence type="ECO:0000313" key="2">
    <source>
        <dbReference type="Proteomes" id="UP000593579"/>
    </source>
</evidence>
<evidence type="ECO:0000313" key="1">
    <source>
        <dbReference type="EMBL" id="MBA0737016.1"/>
    </source>
</evidence>